<dbReference type="AlphaFoldDB" id="A0AB36K1J3"/>
<dbReference type="Pfam" id="PF04982">
    <property type="entry name" value="TM_HPP"/>
    <property type="match status" value="1"/>
</dbReference>
<keyword evidence="1" id="KW-1133">Transmembrane helix</keyword>
<evidence type="ECO:0000256" key="1">
    <source>
        <dbReference type="SAM" id="Phobius"/>
    </source>
</evidence>
<proteinExistence type="predicted"/>
<keyword evidence="1" id="KW-0472">Membrane</keyword>
<sequence length="173" mass="18092">MKRLKGGGALPPKPTWVQLTKGLLGGFFGILTLAVLNQTTGVPWLMAPFGATCVILFAAPQSPLAQPRNVIVGHLLTASVGLAMLYGVGSESWMIALAVGLAIMLMQACRAVHPPAGANPLVIMLAGTQVVGIDYLFTPVLAGSVALVTIAAVINNLGEPHHWPVYWHGIKRG</sequence>
<keyword evidence="1" id="KW-0812">Transmembrane</keyword>
<protein>
    <submittedName>
        <fullName evidence="3">HPP family protein</fullName>
    </submittedName>
</protein>
<name>A0AB36K1J3_9GAMM</name>
<accession>A0AB36K1J3</accession>
<dbReference type="PANTHER" id="PTHR33741">
    <property type="entry name" value="TRANSMEMBRANE PROTEIN DDB_G0269096-RELATED"/>
    <property type="match status" value="1"/>
</dbReference>
<dbReference type="Proteomes" id="UP000189021">
    <property type="component" value="Unassembled WGS sequence"/>
</dbReference>
<feature type="transmembrane region" description="Helical" evidence="1">
    <location>
        <begin position="16"/>
        <end position="36"/>
    </location>
</feature>
<evidence type="ECO:0000313" key="3">
    <source>
        <dbReference type="EMBL" id="OOE40741.1"/>
    </source>
</evidence>
<feature type="domain" description="HPP transmembrane region" evidence="2">
    <location>
        <begin position="12"/>
        <end position="164"/>
    </location>
</feature>
<dbReference type="EMBL" id="MUEK01000003">
    <property type="protein sequence ID" value="OOE40741.1"/>
    <property type="molecule type" value="Genomic_DNA"/>
</dbReference>
<gene>
    <name evidence="3" type="ORF">BZG00_04875</name>
</gene>
<evidence type="ECO:0000313" key="4">
    <source>
        <dbReference type="Proteomes" id="UP000189021"/>
    </source>
</evidence>
<organism evidence="3 4">
    <name type="scientific">Salinivibrio kushneri</name>
    <dbReference type="NCBI Taxonomy" id="1908198"/>
    <lineage>
        <taxon>Bacteria</taxon>
        <taxon>Pseudomonadati</taxon>
        <taxon>Pseudomonadota</taxon>
        <taxon>Gammaproteobacteria</taxon>
        <taxon>Vibrionales</taxon>
        <taxon>Vibrionaceae</taxon>
        <taxon>Salinivibrio</taxon>
    </lineage>
</organism>
<dbReference type="InterPro" id="IPR058581">
    <property type="entry name" value="TM_HPP"/>
</dbReference>
<reference evidence="3 4" key="1">
    <citation type="journal article" date="2017" name="Genome Announc.">
        <title>Draft Genome Sequences of Salinivibrio proteolyticus, Salinivibrio sharmensis, Salinivibrio siamensis, Salinivibrio costicola subsp. alcaliphilus, Salinivibrio costicola subsp. vallismortis, and 29 New Isolates Belonging to the Genus Salinivibrio.</title>
        <authorList>
            <person name="Lopez-Hermoso C."/>
            <person name="de la Haba R.R."/>
            <person name="Sanchez-Porro C."/>
            <person name="Bayliss S.C."/>
            <person name="Feil E.J."/>
            <person name="Ventosa A."/>
        </authorList>
    </citation>
    <scope>NUCLEOTIDE SEQUENCE [LARGE SCALE GENOMIC DNA]</scope>
    <source>
        <strain evidence="3 4">AL184</strain>
    </source>
</reference>
<keyword evidence="4" id="KW-1185">Reference proteome</keyword>
<evidence type="ECO:0000259" key="2">
    <source>
        <dbReference type="Pfam" id="PF04982"/>
    </source>
</evidence>
<feature type="transmembrane region" description="Helical" evidence="1">
    <location>
        <begin position="133"/>
        <end position="154"/>
    </location>
</feature>
<comment type="caution">
    <text evidence="3">The sequence shown here is derived from an EMBL/GenBank/DDBJ whole genome shotgun (WGS) entry which is preliminary data.</text>
</comment>
<feature type="transmembrane region" description="Helical" evidence="1">
    <location>
        <begin position="42"/>
        <end position="59"/>
    </location>
</feature>
<dbReference type="InterPro" id="IPR007065">
    <property type="entry name" value="HPP"/>
</dbReference>
<dbReference type="RefSeq" id="WP_077658982.1">
    <property type="nucleotide sequence ID" value="NZ_CP040022.1"/>
</dbReference>
<dbReference type="PANTHER" id="PTHR33741:SF5">
    <property type="entry name" value="TRANSMEMBRANE PROTEIN DDB_G0269096-RELATED"/>
    <property type="match status" value="1"/>
</dbReference>